<feature type="compositionally biased region" description="Basic and acidic residues" evidence="1">
    <location>
        <begin position="449"/>
        <end position="458"/>
    </location>
</feature>
<dbReference type="RefSeq" id="XP_014721590.2">
    <property type="nucleotide sequence ID" value="XM_014866104.3"/>
</dbReference>
<reference evidence="3 4" key="1">
    <citation type="journal article" date="2020" name="Nat. Commun.">
        <title>Donkey genomes provide new insights into domestication and selection for coat color.</title>
        <authorList>
            <person name="Wang"/>
            <person name="C."/>
            <person name="Li"/>
            <person name="H."/>
            <person name="Guo"/>
            <person name="Y."/>
            <person name="Huang"/>
            <person name="J."/>
            <person name="Sun"/>
            <person name="Y."/>
            <person name="Min"/>
            <person name="J."/>
            <person name="Wang"/>
            <person name="J."/>
            <person name="Fang"/>
            <person name="X."/>
            <person name="Zhao"/>
            <person name="Z."/>
            <person name="Wang"/>
            <person name="S."/>
            <person name="Zhang"/>
            <person name="Y."/>
            <person name="Liu"/>
            <person name="Q."/>
            <person name="Jiang"/>
            <person name="Q."/>
            <person name="Wang"/>
            <person name="X."/>
            <person name="Guo"/>
            <person name="Y."/>
            <person name="Yang"/>
            <person name="C."/>
            <person name="Wang"/>
            <person name="Y."/>
            <person name="Tian"/>
            <person name="F."/>
            <person name="Zhuang"/>
            <person name="G."/>
            <person name="Fan"/>
            <person name="Y."/>
            <person name="Gao"/>
            <person name="Q."/>
            <person name="Li"/>
            <person name="Y."/>
            <person name="Ju"/>
            <person name="Z."/>
            <person name="Li"/>
            <person name="J."/>
            <person name="Li"/>
            <person name="R."/>
            <person name="Hou"/>
            <person name="M."/>
            <person name="Yang"/>
            <person name="G."/>
            <person name="Liu"/>
            <person name="G."/>
            <person name="Liu"/>
            <person name="W."/>
            <person name="Guo"/>
            <person name="J."/>
            <person name="Pan"/>
            <person name="S."/>
            <person name="Fan"/>
            <person name="G."/>
            <person name="Zhang"/>
            <person name="W."/>
            <person name="Zhang"/>
            <person name="R."/>
            <person name="Yu"/>
            <person name="J."/>
            <person name="Zhang"/>
            <person name="X."/>
            <person name="Yin"/>
            <person name="Q."/>
            <person name="Ji"/>
            <person name="C."/>
            <person name="Jin"/>
            <person name="Y."/>
            <person name="Yue"/>
            <person name="G."/>
            <person name="Liu"/>
            <person name="M."/>
            <person name="Xu"/>
            <person name="J."/>
            <person name="Liu"/>
            <person name="S."/>
            <person name="Jordana"/>
            <person name="J."/>
            <person name="Noce"/>
            <person name="A."/>
            <person name="Amills"/>
            <person name="M."/>
            <person name="Wu"/>
            <person name="D.D."/>
            <person name="Li"/>
            <person name="S."/>
            <person name="Zhou"/>
            <person name="X. and Zhong"/>
            <person name="J."/>
        </authorList>
    </citation>
    <scope>NUCLEOTIDE SEQUENCE [LARGE SCALE GENOMIC DNA]</scope>
</reference>
<feature type="region of interest" description="Disordered" evidence="1">
    <location>
        <begin position="990"/>
        <end position="1151"/>
    </location>
</feature>
<dbReference type="InterPro" id="IPR026677">
    <property type="entry name" value="Spata31g1-like"/>
</dbReference>
<feature type="region of interest" description="Disordered" evidence="1">
    <location>
        <begin position="449"/>
        <end position="543"/>
    </location>
</feature>
<reference evidence="3" key="3">
    <citation type="submission" date="2025-09" db="UniProtKB">
        <authorList>
            <consortium name="Ensembl"/>
        </authorList>
    </citation>
    <scope>IDENTIFICATION</scope>
</reference>
<feature type="compositionally biased region" description="Basic and acidic residues" evidence="1">
    <location>
        <begin position="795"/>
        <end position="807"/>
    </location>
</feature>
<feature type="compositionally biased region" description="Acidic residues" evidence="1">
    <location>
        <begin position="97"/>
        <end position="110"/>
    </location>
</feature>
<evidence type="ECO:0000313" key="4">
    <source>
        <dbReference type="Proteomes" id="UP000694387"/>
    </source>
</evidence>
<feature type="region of interest" description="Disordered" evidence="1">
    <location>
        <begin position="96"/>
        <end position="116"/>
    </location>
</feature>
<dbReference type="PANTHER" id="PTHR21777">
    <property type="entry name" value="RCG55159-LIKE"/>
    <property type="match status" value="1"/>
</dbReference>
<dbReference type="GeneTree" id="ENSGT00390000000748"/>
<dbReference type="GeneID" id="106846999"/>
<dbReference type="Pfam" id="PF14650">
    <property type="entry name" value="FAM75"/>
    <property type="match status" value="1"/>
</dbReference>
<dbReference type="InterPro" id="IPR039509">
    <property type="entry name" value="SPATA31"/>
</dbReference>
<evidence type="ECO:0000256" key="1">
    <source>
        <dbReference type="SAM" id="MobiDB-lite"/>
    </source>
</evidence>
<feature type="region of interest" description="Disordered" evidence="1">
    <location>
        <begin position="773"/>
        <end position="807"/>
    </location>
</feature>
<feature type="region of interest" description="Disordered" evidence="1">
    <location>
        <begin position="651"/>
        <end position="685"/>
    </location>
</feature>
<dbReference type="AlphaFoldDB" id="A0A9L0IZA5"/>
<dbReference type="KEGG" id="eai:106846999"/>
<protein>
    <submittedName>
        <fullName evidence="3">SPATA31 subfamily G member 1</fullName>
    </submittedName>
</protein>
<evidence type="ECO:0000313" key="3">
    <source>
        <dbReference type="Ensembl" id="ENSEASP00005046336.1"/>
    </source>
</evidence>
<organism evidence="3 4">
    <name type="scientific">Equus asinus</name>
    <name type="common">Donkey</name>
    <name type="synonym">Equus africanus asinus</name>
    <dbReference type="NCBI Taxonomy" id="9793"/>
    <lineage>
        <taxon>Eukaryota</taxon>
        <taxon>Metazoa</taxon>
        <taxon>Chordata</taxon>
        <taxon>Craniata</taxon>
        <taxon>Vertebrata</taxon>
        <taxon>Euteleostomi</taxon>
        <taxon>Mammalia</taxon>
        <taxon>Eutheria</taxon>
        <taxon>Laurasiatheria</taxon>
        <taxon>Perissodactyla</taxon>
        <taxon>Equidae</taxon>
        <taxon>Equus</taxon>
    </lineage>
</organism>
<accession>A0A9L0IZA5</accession>
<evidence type="ECO:0000259" key="2">
    <source>
        <dbReference type="Pfam" id="PF14650"/>
    </source>
</evidence>
<keyword evidence="4" id="KW-1185">Reference proteome</keyword>
<feature type="compositionally biased region" description="Basic and acidic residues" evidence="1">
    <location>
        <begin position="667"/>
        <end position="676"/>
    </location>
</feature>
<reference evidence="3" key="2">
    <citation type="submission" date="2025-08" db="UniProtKB">
        <authorList>
            <consortium name="Ensembl"/>
        </authorList>
    </citation>
    <scope>IDENTIFICATION</scope>
</reference>
<dbReference type="CTD" id="138724"/>
<gene>
    <name evidence="3" type="primary">SPATA31G1</name>
</gene>
<sequence length="1210" mass="131905">MEWLLVGLLGAEGDRGLLWDQLIHVLTCRHCGSSCLQSPGNLVILFLFTVWQIRRWWQFGRWQQLQLWYSGNKMQGKGLLLLYHVAFLDHLWKQKSEEEEEEEDEEEESLDPLKPCSLPKEAPIEKQATTAPFQPSCGSEGLQKAIGTAEQVLMQTPTPSTSFPTFQILTNLPVRHKTASGSRLQQRKSQVFWGLPSLHSESLEAIFLSSGGPSPLKLSVGPSVFFNKLAFLPRSNLLLAQYCSPTQLPTHEVQTMKDLEGMAPDPRQLPLPSSPPLPSLSLHLKSFPMDHKGVLCRTEAHTQQLTRQREVPWVSEDQALHPQPKLQITRPSKFFPSSEVWWKVSWDSSLQQHILDSLSASLLYPSSLLGVMTSFQAPKASEPAMLAPSPIPASLPELQGVFPKGGLTGSKALWEIRKQKENPQISEPPMLVPCQSVDPMTEPQEYKTHWGTRGHKESPQAFEPPMPAPCQLPNSLSEPQKVSPEGGPSAPKDFWGTTGHRENPQASGSPMPALYPPSGPLPEFQVGSLLGDPSGYKPQWEQRENSGNPWVFVPLALDLNPGLCGTRPACVPEGSEIPCKGMQNRENLWVSADPVSSPRLPLASLLESLGMVPQGVLSESKALWETMGQRENLWTSESLSLAHSPSLAPILEPHRVNPVGGPTRSEAAGKDVEHSRNSWASEPSSLTLSPPSALVLEPLGVNPVGVLFDSEARCRDIQQRKKSWVSELSACSLPQDPDGASPLGVLSDSVPAGKDMKQKEIYCVPVSPLWGPSPPPNSMSKSHISEPLGDQPNCKPEEEAAEQREKRWATELPAPNPSSLPPPLPDPYIDFEFMWRNVQQRGIPQESSPPAVDPLQPIPWPLTLAEALKIEPNKTGLLKGEQLGAKAETPSSRGEAVPEVPSLSGIQAWHWSKELELRLKKLQQSLASRSPDPSQSFGSSCALSSTTLGTCTLSSCPLQEGRNPPKLCPHSSSCHAPKVQSTVTQPVQVSHCYHSHSSSHSQLQGSGRAAQGSQREERMKAKMVAQVSSQGPCVHMEPGENCLGLKQPSNPEVPASGKRQDKASAPSSAKKRDSPRKPKAGGHRGGDARLGSSTVTGKSHPAQARLAEASVSRLSQRSQHRDQSSRHTALLQQSHSKAVGPQGQRGPGLGAGDILNPQHCKHCPWAHMEKDLSSPTPQAPLSRGLQKVLAKFLGTHGPLPITSSQQKKGW</sequence>
<name>A0A9L0IZA5_EQUAS</name>
<feature type="domain" description="SPATA31" evidence="2">
    <location>
        <begin position="176"/>
        <end position="304"/>
    </location>
</feature>
<dbReference type="PANTHER" id="PTHR21777:SF0">
    <property type="entry name" value="RCG55159-LIKE"/>
    <property type="match status" value="1"/>
</dbReference>
<feature type="compositionally biased region" description="Low complexity" evidence="1">
    <location>
        <begin position="990"/>
        <end position="1001"/>
    </location>
</feature>
<dbReference type="Proteomes" id="UP000694387">
    <property type="component" value="Chromosome 10"/>
</dbReference>
<proteinExistence type="predicted"/>
<dbReference type="Ensembl" id="ENSEAST00005038863.1">
    <property type="protein sequence ID" value="ENSEASP00005046336.1"/>
    <property type="gene ID" value="ENSEASG00005032974.1"/>
</dbReference>